<dbReference type="AlphaFoldDB" id="A0A429Y6Z5"/>
<reference evidence="1" key="1">
    <citation type="submission" date="2018-12" db="EMBL/GenBank/DDBJ databases">
        <authorList>
            <person name="Sun L."/>
            <person name="Chen Z."/>
        </authorList>
    </citation>
    <scope>NUCLEOTIDE SEQUENCE [LARGE SCALE GENOMIC DNA]</scope>
    <source>
        <strain evidence="1">3-2-2</strain>
    </source>
</reference>
<dbReference type="Proteomes" id="UP000287156">
    <property type="component" value="Unassembled WGS sequence"/>
</dbReference>
<name>A0A429Y6Z5_9BACI</name>
<evidence type="ECO:0000313" key="2">
    <source>
        <dbReference type="Proteomes" id="UP000287156"/>
    </source>
</evidence>
<comment type="caution">
    <text evidence="1">The sequence shown here is derived from an EMBL/GenBank/DDBJ whole genome shotgun (WGS) entry which is preliminary data.</text>
</comment>
<protein>
    <submittedName>
        <fullName evidence="1">DUF541 domain-containing protein</fullName>
    </submittedName>
</protein>
<proteinExistence type="predicted"/>
<accession>A0A429Y6Z5</accession>
<dbReference type="Pfam" id="PF04402">
    <property type="entry name" value="SIMPL"/>
    <property type="match status" value="1"/>
</dbReference>
<dbReference type="RefSeq" id="WP_126046878.1">
    <property type="nucleotide sequence ID" value="NZ_QYTV02000001.1"/>
</dbReference>
<gene>
    <name evidence="1" type="ORF">D4T97_001250</name>
</gene>
<organism evidence="1 2">
    <name type="scientific">Siminovitchia acidinfaciens</name>
    <dbReference type="NCBI Taxonomy" id="2321395"/>
    <lineage>
        <taxon>Bacteria</taxon>
        <taxon>Bacillati</taxon>
        <taxon>Bacillota</taxon>
        <taxon>Bacilli</taxon>
        <taxon>Bacillales</taxon>
        <taxon>Bacillaceae</taxon>
        <taxon>Siminovitchia</taxon>
    </lineage>
</organism>
<dbReference type="PANTHER" id="PTHR34387">
    <property type="entry name" value="SLR1258 PROTEIN"/>
    <property type="match status" value="1"/>
</dbReference>
<dbReference type="Gene3D" id="3.30.110.170">
    <property type="entry name" value="Protein of unknown function (DUF541), domain 1"/>
    <property type="match status" value="1"/>
</dbReference>
<dbReference type="PANTHER" id="PTHR34387:SF1">
    <property type="entry name" value="PERIPLASMIC IMMUNOGENIC PROTEIN"/>
    <property type="match status" value="1"/>
</dbReference>
<keyword evidence="2" id="KW-1185">Reference proteome</keyword>
<dbReference type="Gene3D" id="3.30.70.2970">
    <property type="entry name" value="Protein of unknown function (DUF541), domain 2"/>
    <property type="match status" value="1"/>
</dbReference>
<dbReference type="InterPro" id="IPR052022">
    <property type="entry name" value="26kDa_periplasmic_antigen"/>
</dbReference>
<sequence>MYYQSPYRTTKRKPNIIKVSGKGKITVEPDIAEVRLGVSTENALLSVAQEESARAISNIKKALMSAGIQDNDVQTIDYSIHPQYDYMEGKQIFRSYKVDHMLLITVREIARAGTIVDTAVNNGANVVSSITFKTSDYDRLYRQALSLAVVDARRKAESIAETLNVQLSKVPLSVTEITSDDIVPYQTKTFAVSEASTTFHPGMLEIISHIHAEFTYVLM</sequence>
<dbReference type="GO" id="GO:0006974">
    <property type="term" value="P:DNA damage response"/>
    <property type="evidence" value="ECO:0007669"/>
    <property type="project" value="TreeGrafter"/>
</dbReference>
<dbReference type="EMBL" id="QYTV02000001">
    <property type="protein sequence ID" value="RST77153.1"/>
    <property type="molecule type" value="Genomic_DNA"/>
</dbReference>
<dbReference type="OrthoDB" id="9785192at2"/>
<evidence type="ECO:0000313" key="1">
    <source>
        <dbReference type="EMBL" id="RST77153.1"/>
    </source>
</evidence>
<dbReference type="InterPro" id="IPR007497">
    <property type="entry name" value="SIMPL/DUF541"/>
</dbReference>